<dbReference type="InterPro" id="IPR005123">
    <property type="entry name" value="Oxoglu/Fe-dep_dioxygenase_dom"/>
</dbReference>
<comment type="pathway">
    <text evidence="1">Antibiotic biosynthesis.</text>
</comment>
<comment type="caution">
    <text evidence="6">The sequence shown here is derived from an EMBL/GenBank/DDBJ whole genome shotgun (WGS) entry which is preliminary data.</text>
</comment>
<keyword evidence="7" id="KW-1185">Reference proteome</keyword>
<dbReference type="GO" id="GO:0017000">
    <property type="term" value="P:antibiotic biosynthetic process"/>
    <property type="evidence" value="ECO:0007669"/>
    <property type="project" value="UniProtKB-KW"/>
</dbReference>
<dbReference type="InterPro" id="IPR050231">
    <property type="entry name" value="Iron_ascorbate_oxido_reductase"/>
</dbReference>
<feature type="domain" description="Fe2OG dioxygenase" evidence="5">
    <location>
        <begin position="193"/>
        <end position="298"/>
    </location>
</feature>
<dbReference type="InterPro" id="IPR026992">
    <property type="entry name" value="DIOX_N"/>
</dbReference>
<reference evidence="6" key="1">
    <citation type="submission" date="2020-12" db="EMBL/GenBank/DDBJ databases">
        <title>Genomic characterization of non-nitrogen-fixing Frankia strains.</title>
        <authorList>
            <person name="Carlos-Shanley C."/>
            <person name="Guerra T."/>
            <person name="Hahn D."/>
        </authorList>
    </citation>
    <scope>NUCLEOTIDE SEQUENCE</scope>
    <source>
        <strain evidence="6">CN6</strain>
    </source>
</reference>
<dbReference type="Pfam" id="PF03171">
    <property type="entry name" value="2OG-FeII_Oxy"/>
    <property type="match status" value="1"/>
</dbReference>
<feature type="region of interest" description="Disordered" evidence="4">
    <location>
        <begin position="89"/>
        <end position="138"/>
    </location>
</feature>
<dbReference type="InterPro" id="IPR027443">
    <property type="entry name" value="IPNS-like_sf"/>
</dbReference>
<protein>
    <submittedName>
        <fullName evidence="6">Isopenicillin N synthase family oxygenase</fullName>
    </submittedName>
</protein>
<accession>A0A937RL12</accession>
<evidence type="ECO:0000313" key="7">
    <source>
        <dbReference type="Proteomes" id="UP000604475"/>
    </source>
</evidence>
<keyword evidence="3" id="KW-0560">Oxidoreductase</keyword>
<comment type="similarity">
    <text evidence="3">Belongs to the iron/ascorbate-dependent oxidoreductase family.</text>
</comment>
<evidence type="ECO:0000259" key="5">
    <source>
        <dbReference type="PROSITE" id="PS51471"/>
    </source>
</evidence>
<gene>
    <name evidence="6" type="ORF">I7412_11915</name>
</gene>
<organism evidence="6 7">
    <name type="scientific">Frankia nepalensis</name>
    <dbReference type="NCBI Taxonomy" id="1836974"/>
    <lineage>
        <taxon>Bacteria</taxon>
        <taxon>Bacillati</taxon>
        <taxon>Actinomycetota</taxon>
        <taxon>Actinomycetes</taxon>
        <taxon>Frankiales</taxon>
        <taxon>Frankiaceae</taxon>
        <taxon>Frankia</taxon>
    </lineage>
</organism>
<dbReference type="Pfam" id="PF14226">
    <property type="entry name" value="DIOX_N"/>
    <property type="match status" value="1"/>
</dbReference>
<dbReference type="GO" id="GO:0016491">
    <property type="term" value="F:oxidoreductase activity"/>
    <property type="evidence" value="ECO:0007669"/>
    <property type="project" value="UniProtKB-KW"/>
</dbReference>
<dbReference type="PROSITE" id="PS51471">
    <property type="entry name" value="FE2OG_OXY"/>
    <property type="match status" value="1"/>
</dbReference>
<dbReference type="AlphaFoldDB" id="A0A937RL12"/>
<evidence type="ECO:0000256" key="4">
    <source>
        <dbReference type="SAM" id="MobiDB-lite"/>
    </source>
</evidence>
<evidence type="ECO:0000313" key="6">
    <source>
        <dbReference type="EMBL" id="MBL7627866.1"/>
    </source>
</evidence>
<name>A0A937RL12_9ACTN</name>
<feature type="compositionally biased region" description="Low complexity" evidence="4">
    <location>
        <begin position="100"/>
        <end position="116"/>
    </location>
</feature>
<dbReference type="GO" id="GO:0046872">
    <property type="term" value="F:metal ion binding"/>
    <property type="evidence" value="ECO:0007669"/>
    <property type="project" value="UniProtKB-KW"/>
</dbReference>
<proteinExistence type="inferred from homology"/>
<evidence type="ECO:0000256" key="3">
    <source>
        <dbReference type="RuleBase" id="RU003682"/>
    </source>
</evidence>
<evidence type="ECO:0000256" key="1">
    <source>
        <dbReference type="ARBA" id="ARBA00004792"/>
    </source>
</evidence>
<dbReference type="InterPro" id="IPR044861">
    <property type="entry name" value="IPNS-like_FE2OG_OXY"/>
</dbReference>
<dbReference type="SUPFAM" id="SSF51197">
    <property type="entry name" value="Clavaminate synthase-like"/>
    <property type="match status" value="1"/>
</dbReference>
<dbReference type="Proteomes" id="UP000604475">
    <property type="component" value="Unassembled WGS sequence"/>
</dbReference>
<keyword evidence="2" id="KW-0045">Antibiotic biosynthesis</keyword>
<keyword evidence="3" id="KW-0408">Iron</keyword>
<dbReference type="Gene3D" id="2.60.120.330">
    <property type="entry name" value="B-lactam Antibiotic, Isopenicillin N Synthase, Chain"/>
    <property type="match status" value="1"/>
</dbReference>
<dbReference type="EMBL" id="JAEACQ010000164">
    <property type="protein sequence ID" value="MBL7627866.1"/>
    <property type="molecule type" value="Genomic_DNA"/>
</dbReference>
<keyword evidence="3" id="KW-0479">Metal-binding</keyword>
<dbReference type="PANTHER" id="PTHR47990">
    <property type="entry name" value="2-OXOGLUTARATE (2OG) AND FE(II)-DEPENDENT OXYGENASE SUPERFAMILY PROTEIN-RELATED"/>
    <property type="match status" value="1"/>
</dbReference>
<sequence length="347" mass="36030">MIDVSDIERGNAAALADVAARVDAACTATGFFVAVGHGVDRSLTAAALAAANDLFRSDGVTKDGLRLQCPPGVQRGYYGLGAEAQALAAAPPTNPASGSGPADPATAAGRAAPADPAADRPDLSETFAIGPEPPVDAGPFTAGNVWPPHLPGFQRTWIAYRRAMEAFAHRLLQVAALALRDDPRAFDALVTRPIGTTRANHYPALAAPPEAGQRRGGAHTDYGTLTVLAVDGHPGLEVRVGEAWVPVTCPPDGLVVNVGDLLAVLSGARWRSAWHRVAVPPGRPPYPARTSIAHFQFPNHDAVIDGVDPAGRPVSITAGAYLTTKLAQLGRVAPRATTVRHRNEVTA</sequence>
<evidence type="ECO:0000256" key="2">
    <source>
        <dbReference type="ARBA" id="ARBA00023194"/>
    </source>
</evidence>